<evidence type="ECO:0000313" key="2">
    <source>
        <dbReference type="EMBL" id="OCB83852.1"/>
    </source>
</evidence>
<feature type="region of interest" description="Disordered" evidence="1">
    <location>
        <begin position="430"/>
        <end position="466"/>
    </location>
</feature>
<organism evidence="2 3">
    <name type="scientific">Sanghuangporus baumii</name>
    <name type="common">Phellinus baumii</name>
    <dbReference type="NCBI Taxonomy" id="108892"/>
    <lineage>
        <taxon>Eukaryota</taxon>
        <taxon>Fungi</taxon>
        <taxon>Dikarya</taxon>
        <taxon>Basidiomycota</taxon>
        <taxon>Agaricomycotina</taxon>
        <taxon>Agaricomycetes</taxon>
        <taxon>Hymenochaetales</taxon>
        <taxon>Hymenochaetaceae</taxon>
        <taxon>Sanghuangporus</taxon>
    </lineage>
</organism>
<feature type="compositionally biased region" description="Acidic residues" evidence="1">
    <location>
        <begin position="456"/>
        <end position="466"/>
    </location>
</feature>
<sequence length="520" mass="59679">MATREGATLGAQQGVPPEGALSERYFIHHIFAAASPNIILRDKVLYEKILDTLQEIYADQEWSASDLRDILRQNLMKRHPRAQLHKIAQSEVTDETRSVAASTLVLKAEEWQDWALSINLNLRTDGISFQEIETIKAGVRYPVNLNSLEEEYYASIEHGTTFVRSIRNWIASDRSIVWDSNPQYPPFWDLLINEWSFVKDAVADNDYEAGQRCLIDCMMILIFSRSLERQHRFEVLLGFIFSMEKELALPGPRSSLPPRLKSSYAKPDVAIMKDLPDSADILSSTREAGVDQSVVHCLKHWSPGNTVLLGVFVVEDKQLDDLASPRQLSMYCSSMQYQRRALGLKSKPIYGATATHGVFQLYACFWGDKGRLWCRKVRDACWDLSRPDEFIQCLYFLRTLRQHIDASLEDDLRSFSIDRFVAKIQRNPENWRDRPSKRMGDSQDKGSKRPRPGEGPGDDDISVDEEDDLSECSLQTPRMRLARIIDIVFTSNEKACQFVRWLNALPSNEHKETYGRQICF</sequence>
<evidence type="ECO:0000313" key="3">
    <source>
        <dbReference type="Proteomes" id="UP000757232"/>
    </source>
</evidence>
<evidence type="ECO:0000256" key="1">
    <source>
        <dbReference type="SAM" id="MobiDB-lite"/>
    </source>
</evidence>
<feature type="compositionally biased region" description="Basic and acidic residues" evidence="1">
    <location>
        <begin position="430"/>
        <end position="447"/>
    </location>
</feature>
<comment type="caution">
    <text evidence="2">The sequence shown here is derived from an EMBL/GenBank/DDBJ whole genome shotgun (WGS) entry which is preliminary data.</text>
</comment>
<keyword evidence="3" id="KW-1185">Reference proteome</keyword>
<proteinExistence type="predicted"/>
<reference evidence="2" key="1">
    <citation type="submission" date="2016-06" db="EMBL/GenBank/DDBJ databases">
        <title>Draft Genome sequence of the fungus Inonotus baumii.</title>
        <authorList>
            <person name="Zhu H."/>
            <person name="Lin W."/>
        </authorList>
    </citation>
    <scope>NUCLEOTIDE SEQUENCE</scope>
    <source>
        <strain evidence="2">821</strain>
    </source>
</reference>
<gene>
    <name evidence="2" type="ORF">A7U60_g9058</name>
</gene>
<name>A0A9Q5MXB7_SANBA</name>
<dbReference type="Proteomes" id="UP000757232">
    <property type="component" value="Unassembled WGS sequence"/>
</dbReference>
<dbReference type="AlphaFoldDB" id="A0A9Q5MXB7"/>
<protein>
    <submittedName>
        <fullName evidence="2">Uncharacterized protein</fullName>
    </submittedName>
</protein>
<accession>A0A9Q5MXB7</accession>
<dbReference type="EMBL" id="LNZH02000217">
    <property type="protein sequence ID" value="OCB83852.1"/>
    <property type="molecule type" value="Genomic_DNA"/>
</dbReference>